<name>A0A7R9GF23_9CRUS</name>
<evidence type="ECO:0000256" key="3">
    <source>
        <dbReference type="SAM" id="MobiDB-lite"/>
    </source>
</evidence>
<feature type="compositionally biased region" description="Basic and acidic residues" evidence="3">
    <location>
        <begin position="179"/>
        <end position="188"/>
    </location>
</feature>
<dbReference type="InterPro" id="IPR031557">
    <property type="entry name" value="N-CoR_GPS2_interact"/>
</dbReference>
<feature type="domain" description="N-CoR GPS2-interacting" evidence="4">
    <location>
        <begin position="104"/>
        <end position="172"/>
    </location>
</feature>
<dbReference type="PANTHER" id="PTHR13992">
    <property type="entry name" value="NUCLEAR RECEPTOR CO-REPRESSOR RELATED NCOR"/>
    <property type="match status" value="1"/>
</dbReference>
<dbReference type="EMBL" id="OA883291">
    <property type="protein sequence ID" value="CAD7278514.1"/>
    <property type="molecule type" value="Genomic_DNA"/>
</dbReference>
<evidence type="ECO:0000256" key="1">
    <source>
        <dbReference type="ARBA" id="ARBA00010097"/>
    </source>
</evidence>
<sequence>MGKEKGPSSGASGGRGEGFQCGDALSVSGVSATLDGGEGRGLGSLARLSGRTSERMQQQQGAERGSCREMRKYCSEKYSVIYSSIGEGKPATDATFATTLDSHYSPQVEAISPTVPGESLNLREESPMQSHKDALLQKISRVDREIALAESHIAKLKKKLQEVEEADQQQSGKTGSGVDDLKKEKDESGAVISADGTKEPKHLSTRQKIYSENKKKAMKAHSTLTALGPPIESASIFLFIY</sequence>
<dbReference type="AlphaFoldDB" id="A0A7R9GF23"/>
<feature type="region of interest" description="Disordered" evidence="3">
    <location>
        <begin position="164"/>
        <end position="206"/>
    </location>
</feature>
<feature type="region of interest" description="Disordered" evidence="3">
    <location>
        <begin position="30"/>
        <end position="68"/>
    </location>
</feature>
<dbReference type="Gene3D" id="1.20.5.430">
    <property type="match status" value="1"/>
</dbReference>
<evidence type="ECO:0000256" key="2">
    <source>
        <dbReference type="ARBA" id="ARBA00023054"/>
    </source>
</evidence>
<protein>
    <recommendedName>
        <fullName evidence="4">N-CoR GPS2-interacting domain-containing protein</fullName>
    </recommendedName>
</protein>
<keyword evidence="2" id="KW-0175">Coiled coil</keyword>
<accession>A0A7R9GF23</accession>
<dbReference type="InterPro" id="IPR051571">
    <property type="entry name" value="N-CoR_corepressor"/>
</dbReference>
<keyword evidence="6" id="KW-1185">Reference proteome</keyword>
<evidence type="ECO:0000259" key="4">
    <source>
        <dbReference type="Pfam" id="PF15784"/>
    </source>
</evidence>
<comment type="similarity">
    <text evidence="1">Belongs to the N-CoR nuclear receptor corepressors family.</text>
</comment>
<dbReference type="Proteomes" id="UP000678499">
    <property type="component" value="Unassembled WGS sequence"/>
</dbReference>
<dbReference type="GO" id="GO:0006357">
    <property type="term" value="P:regulation of transcription by RNA polymerase II"/>
    <property type="evidence" value="ECO:0007669"/>
    <property type="project" value="TreeGrafter"/>
</dbReference>
<dbReference type="EMBL" id="CAJPEX010001254">
    <property type="protein sequence ID" value="CAG0918666.1"/>
    <property type="molecule type" value="Genomic_DNA"/>
</dbReference>
<dbReference type="Pfam" id="PF15784">
    <property type="entry name" value="GPS2_interact"/>
    <property type="match status" value="1"/>
</dbReference>
<evidence type="ECO:0000313" key="6">
    <source>
        <dbReference type="Proteomes" id="UP000678499"/>
    </source>
</evidence>
<gene>
    <name evidence="5" type="ORF">NMOB1V02_LOCUS6214</name>
</gene>
<reference evidence="5" key="1">
    <citation type="submission" date="2020-11" db="EMBL/GenBank/DDBJ databases">
        <authorList>
            <person name="Tran Van P."/>
        </authorList>
    </citation>
    <scope>NUCLEOTIDE SEQUENCE</scope>
</reference>
<proteinExistence type="inferred from homology"/>
<dbReference type="OrthoDB" id="10258692at2759"/>
<dbReference type="GO" id="GO:0000785">
    <property type="term" value="C:chromatin"/>
    <property type="evidence" value="ECO:0007669"/>
    <property type="project" value="TreeGrafter"/>
</dbReference>
<dbReference type="PANTHER" id="PTHR13992:SF39">
    <property type="entry name" value="SMRTER, ISOFORM G"/>
    <property type="match status" value="1"/>
</dbReference>
<evidence type="ECO:0000313" key="5">
    <source>
        <dbReference type="EMBL" id="CAD7278514.1"/>
    </source>
</evidence>
<organism evidence="5">
    <name type="scientific">Notodromas monacha</name>
    <dbReference type="NCBI Taxonomy" id="399045"/>
    <lineage>
        <taxon>Eukaryota</taxon>
        <taxon>Metazoa</taxon>
        <taxon>Ecdysozoa</taxon>
        <taxon>Arthropoda</taxon>
        <taxon>Crustacea</taxon>
        <taxon>Oligostraca</taxon>
        <taxon>Ostracoda</taxon>
        <taxon>Podocopa</taxon>
        <taxon>Podocopida</taxon>
        <taxon>Cypridocopina</taxon>
        <taxon>Cypridoidea</taxon>
        <taxon>Cyprididae</taxon>
        <taxon>Notodromas</taxon>
    </lineage>
</organism>